<reference evidence="2" key="2">
    <citation type="submission" date="2020-11" db="EMBL/GenBank/DDBJ databases">
        <authorList>
            <person name="McCartney M.A."/>
            <person name="Auch B."/>
            <person name="Kono T."/>
            <person name="Mallez S."/>
            <person name="Becker A."/>
            <person name="Gohl D.M."/>
            <person name="Silverstein K.A.T."/>
            <person name="Koren S."/>
            <person name="Bechman K.B."/>
            <person name="Herman A."/>
            <person name="Abrahante J.E."/>
            <person name="Garbe J."/>
        </authorList>
    </citation>
    <scope>NUCLEOTIDE SEQUENCE</scope>
    <source>
        <strain evidence="2">Duluth1</strain>
        <tissue evidence="2">Whole animal</tissue>
    </source>
</reference>
<organism evidence="2 3">
    <name type="scientific">Dreissena polymorpha</name>
    <name type="common">Zebra mussel</name>
    <name type="synonym">Mytilus polymorpha</name>
    <dbReference type="NCBI Taxonomy" id="45954"/>
    <lineage>
        <taxon>Eukaryota</taxon>
        <taxon>Metazoa</taxon>
        <taxon>Spiralia</taxon>
        <taxon>Lophotrochozoa</taxon>
        <taxon>Mollusca</taxon>
        <taxon>Bivalvia</taxon>
        <taxon>Autobranchia</taxon>
        <taxon>Heteroconchia</taxon>
        <taxon>Euheterodonta</taxon>
        <taxon>Imparidentia</taxon>
        <taxon>Neoheterodontei</taxon>
        <taxon>Myida</taxon>
        <taxon>Dreissenoidea</taxon>
        <taxon>Dreissenidae</taxon>
        <taxon>Dreissena</taxon>
    </lineage>
</organism>
<dbReference type="Proteomes" id="UP000828390">
    <property type="component" value="Unassembled WGS sequence"/>
</dbReference>
<dbReference type="EMBL" id="JAIWYP010000004">
    <property type="protein sequence ID" value="KAH3835802.1"/>
    <property type="molecule type" value="Genomic_DNA"/>
</dbReference>
<name>A0A9D4QMP1_DREPO</name>
<feature type="domain" description="Protein inscuteable homologue C-terminal" evidence="1">
    <location>
        <begin position="12"/>
        <end position="58"/>
    </location>
</feature>
<proteinExistence type="predicted"/>
<evidence type="ECO:0000313" key="2">
    <source>
        <dbReference type="EMBL" id="KAH3835802.1"/>
    </source>
</evidence>
<evidence type="ECO:0000313" key="3">
    <source>
        <dbReference type="Proteomes" id="UP000828390"/>
    </source>
</evidence>
<gene>
    <name evidence="2" type="ORF">DPMN_109166</name>
</gene>
<reference evidence="2" key="1">
    <citation type="journal article" date="2019" name="bioRxiv">
        <title>The Genome of the Zebra Mussel, Dreissena polymorpha: A Resource for Invasive Species Research.</title>
        <authorList>
            <person name="McCartney M.A."/>
            <person name="Auch B."/>
            <person name="Kono T."/>
            <person name="Mallez S."/>
            <person name="Zhang Y."/>
            <person name="Obille A."/>
            <person name="Becker A."/>
            <person name="Abrahante J.E."/>
            <person name="Garbe J."/>
            <person name="Badalamenti J.P."/>
            <person name="Herman A."/>
            <person name="Mangelson H."/>
            <person name="Liachko I."/>
            <person name="Sullivan S."/>
            <person name="Sone E.D."/>
            <person name="Koren S."/>
            <person name="Silverstein K.A.T."/>
            <person name="Beckman K.B."/>
            <person name="Gohl D.M."/>
        </authorList>
    </citation>
    <scope>NUCLEOTIDE SEQUENCE</scope>
    <source>
        <strain evidence="2">Duluth1</strain>
        <tissue evidence="2">Whole animal</tissue>
    </source>
</reference>
<evidence type="ECO:0000259" key="1">
    <source>
        <dbReference type="Pfam" id="PF19427"/>
    </source>
</evidence>
<dbReference type="AlphaFoldDB" id="A0A9D4QMP1"/>
<protein>
    <recommendedName>
        <fullName evidence="1">Protein inscuteable homologue C-terminal domain-containing protein</fullName>
    </recommendedName>
</protein>
<sequence>MQIERFVALIPMCLQAALRKICALCPCPDITTVDYHQLIKPRLMDSFLMCSKTDENFV</sequence>
<keyword evidence="3" id="KW-1185">Reference proteome</keyword>
<dbReference type="Pfam" id="PF19427">
    <property type="entry name" value="Insc_C"/>
    <property type="match status" value="1"/>
</dbReference>
<accession>A0A9D4QMP1</accession>
<dbReference type="InterPro" id="IPR045789">
    <property type="entry name" value="Insc_C"/>
</dbReference>
<comment type="caution">
    <text evidence="2">The sequence shown here is derived from an EMBL/GenBank/DDBJ whole genome shotgun (WGS) entry which is preliminary data.</text>
</comment>